<keyword evidence="1" id="KW-1133">Transmembrane helix</keyword>
<feature type="domain" description="TadE-like" evidence="2">
    <location>
        <begin position="33"/>
        <end position="75"/>
    </location>
</feature>
<dbReference type="PATRIC" id="fig|1280946.3.peg.998"/>
<name>A0A062UBH4_9PROT</name>
<protein>
    <recommendedName>
        <fullName evidence="2">TadE-like domain-containing protein</fullName>
    </recommendedName>
</protein>
<organism evidence="3 4">
    <name type="scientific">Hyphomonas beringensis</name>
    <dbReference type="NCBI Taxonomy" id="1280946"/>
    <lineage>
        <taxon>Bacteria</taxon>
        <taxon>Pseudomonadati</taxon>
        <taxon>Pseudomonadota</taxon>
        <taxon>Alphaproteobacteria</taxon>
        <taxon>Hyphomonadales</taxon>
        <taxon>Hyphomonadaceae</taxon>
        <taxon>Hyphomonas</taxon>
    </lineage>
</organism>
<comment type="caution">
    <text evidence="3">The sequence shown here is derived from an EMBL/GenBank/DDBJ whole genome shotgun (WGS) entry which is preliminary data.</text>
</comment>
<accession>A0A062UBH4</accession>
<keyword evidence="4" id="KW-1185">Reference proteome</keyword>
<dbReference type="eggNOG" id="COG4961">
    <property type="taxonomic scope" value="Bacteria"/>
</dbReference>
<keyword evidence="1" id="KW-0812">Transmembrane</keyword>
<feature type="transmembrane region" description="Helical" evidence="1">
    <location>
        <begin position="42"/>
        <end position="66"/>
    </location>
</feature>
<dbReference type="InterPro" id="IPR012495">
    <property type="entry name" value="TadE-like_dom"/>
</dbReference>
<dbReference type="AlphaFoldDB" id="A0A062UBH4"/>
<evidence type="ECO:0000256" key="1">
    <source>
        <dbReference type="SAM" id="Phobius"/>
    </source>
</evidence>
<keyword evidence="1" id="KW-0472">Membrane</keyword>
<proteinExistence type="predicted"/>
<reference evidence="3 4" key="1">
    <citation type="journal article" date="2014" name="Antonie Van Leeuwenhoek">
        <title>Hyphomonas beringensis sp. nov. and Hyphomonas chukchiensis sp. nov., isolated from surface seawater of the Bering Sea and Chukchi Sea.</title>
        <authorList>
            <person name="Li C."/>
            <person name="Lai Q."/>
            <person name="Li G."/>
            <person name="Dong C."/>
            <person name="Wang J."/>
            <person name="Liao Y."/>
            <person name="Shao Z."/>
        </authorList>
    </citation>
    <scope>NUCLEOTIDE SEQUENCE [LARGE SCALE GENOMIC DNA]</scope>
    <source>
        <strain evidence="3 4">25B14_1</strain>
    </source>
</reference>
<evidence type="ECO:0000259" key="2">
    <source>
        <dbReference type="Pfam" id="PF07811"/>
    </source>
</evidence>
<dbReference type="STRING" id="1280946.HY29_11010"/>
<sequence length="193" mass="21696">MSFWGSRAMTIPFTILTARLQRKAEAWCQDRKGAAAVEFALVAIPFFFLIFGILEVCLIFIMSTVLENSVSEAARKVRTGQAQESGYTEVEFRRDICNEFFNLLSCDNKLHIDVRSMTKFSAADMSTPKDADGNLDDVGFIYDPGEANEIVAVRVYYEWPLITPIISAPLANLPDNRHLLQANAVFRNEPFGD</sequence>
<gene>
    <name evidence="3" type="ORF">HY29_11010</name>
</gene>
<dbReference type="Pfam" id="PF07811">
    <property type="entry name" value="TadE"/>
    <property type="match status" value="1"/>
</dbReference>
<dbReference type="Proteomes" id="UP000027037">
    <property type="component" value="Unassembled WGS sequence"/>
</dbReference>
<evidence type="ECO:0000313" key="3">
    <source>
        <dbReference type="EMBL" id="KCZ55647.1"/>
    </source>
</evidence>
<dbReference type="EMBL" id="AWFF01000028">
    <property type="protein sequence ID" value="KCZ55647.1"/>
    <property type="molecule type" value="Genomic_DNA"/>
</dbReference>
<evidence type="ECO:0000313" key="4">
    <source>
        <dbReference type="Proteomes" id="UP000027037"/>
    </source>
</evidence>